<dbReference type="InterPro" id="IPR029030">
    <property type="entry name" value="Caspase-like_dom_sf"/>
</dbReference>
<organism evidence="3 4">
    <name type="scientific">Dyadobacter psychrotolerans</name>
    <dbReference type="NCBI Taxonomy" id="2541721"/>
    <lineage>
        <taxon>Bacteria</taxon>
        <taxon>Pseudomonadati</taxon>
        <taxon>Bacteroidota</taxon>
        <taxon>Cytophagia</taxon>
        <taxon>Cytophagales</taxon>
        <taxon>Spirosomataceae</taxon>
        <taxon>Dyadobacter</taxon>
    </lineage>
</organism>
<dbReference type="Gene3D" id="3.40.50.10390">
    <property type="entry name" value="Gingipain r, domain 1"/>
    <property type="match status" value="1"/>
</dbReference>
<feature type="domain" description="Gingipain" evidence="2">
    <location>
        <begin position="409"/>
        <end position="776"/>
    </location>
</feature>
<dbReference type="RefSeq" id="WP_131960786.1">
    <property type="nucleotide sequence ID" value="NZ_SMFL01000010.1"/>
</dbReference>
<dbReference type="InterPro" id="IPR029031">
    <property type="entry name" value="Gingipain_N_sf"/>
</dbReference>
<evidence type="ECO:0000313" key="3">
    <source>
        <dbReference type="EMBL" id="TDE12076.1"/>
    </source>
</evidence>
<dbReference type="InterPro" id="IPR001769">
    <property type="entry name" value="Gingipain"/>
</dbReference>
<gene>
    <name evidence="3" type="primary">porU</name>
    <name evidence="3" type="ORF">E0F88_23815</name>
</gene>
<dbReference type="Gene3D" id="3.40.50.1460">
    <property type="match status" value="1"/>
</dbReference>
<dbReference type="GO" id="GO:0008234">
    <property type="term" value="F:cysteine-type peptidase activity"/>
    <property type="evidence" value="ECO:0007669"/>
    <property type="project" value="InterPro"/>
</dbReference>
<dbReference type="Pfam" id="PF01364">
    <property type="entry name" value="Peptidase_C25"/>
    <property type="match status" value="1"/>
</dbReference>
<dbReference type="NCBIfam" id="NF033707">
    <property type="entry name" value="T9SS_sortase"/>
    <property type="match status" value="1"/>
</dbReference>
<name>A0A4R5DE09_9BACT</name>
<proteinExistence type="predicted"/>
<evidence type="ECO:0000259" key="2">
    <source>
        <dbReference type="Pfam" id="PF01364"/>
    </source>
</evidence>
<evidence type="ECO:0000313" key="4">
    <source>
        <dbReference type="Proteomes" id="UP000294850"/>
    </source>
</evidence>
<protein>
    <submittedName>
        <fullName evidence="3">Type IX secretion system sortase PorU</fullName>
    </submittedName>
</protein>
<dbReference type="SUPFAM" id="SSF52129">
    <property type="entry name" value="Caspase-like"/>
    <property type="match status" value="1"/>
</dbReference>
<comment type="caution">
    <text evidence="3">The sequence shown here is derived from an EMBL/GenBank/DDBJ whole genome shotgun (WGS) entry which is preliminary data.</text>
</comment>
<dbReference type="OrthoDB" id="9809780at2"/>
<dbReference type="Proteomes" id="UP000294850">
    <property type="component" value="Unassembled WGS sequence"/>
</dbReference>
<dbReference type="EMBL" id="SMFL01000010">
    <property type="protein sequence ID" value="TDE12076.1"/>
    <property type="molecule type" value="Genomic_DNA"/>
</dbReference>
<dbReference type="AlphaFoldDB" id="A0A4R5DE09"/>
<accession>A0A4R5DE09</accession>
<keyword evidence="1" id="KW-0732">Signal</keyword>
<dbReference type="CDD" id="cd02258">
    <property type="entry name" value="Peptidase_C25_N"/>
    <property type="match status" value="1"/>
</dbReference>
<reference evidence="3 4" key="1">
    <citation type="submission" date="2019-03" db="EMBL/GenBank/DDBJ databases">
        <title>Dyadobacter AR-3-6 sp. nov., isolated from arctic soil.</title>
        <authorList>
            <person name="Chaudhary D.K."/>
        </authorList>
    </citation>
    <scope>NUCLEOTIDE SEQUENCE [LARGE SCALE GENOMIC DNA]</scope>
    <source>
        <strain evidence="3 4">AR-3-6</strain>
    </source>
</reference>
<keyword evidence="4" id="KW-1185">Reference proteome</keyword>
<evidence type="ECO:0000256" key="1">
    <source>
        <dbReference type="ARBA" id="ARBA00022729"/>
    </source>
</evidence>
<sequence length="1128" mass="124290">MHWLKHVDFNGILSRSIFCLFGLSVCLSAFGQQSSVLSSGNWFKLEVTKTGVYKIDANLLKSMGLRVSDIDPAKIQIFGNGGGMLPQGNSVVRNTDLKENAIWVKGGDDGRFDSEDAVFFYAEGPNVILYDSVNTVLSHQTNIYTGSNYYFLRVGSANGLRIKNAVSVPDAGSKVVTDFTDYWYHEKESVNMLRSGREWLGEYLAGSTAFTVQADMPGILPSSPVRFVGSAVGAAQVGTRFIWQMNGQSVGESTIGTVGANTYDIKGQRSDVIFNTITGAQPPSAFTVGVQYDRSGQGSAQAYLNYAGIQVKRELRAYDQQQVYHFLPETQGTVTYQIKNIRADWLFWNITDIYNPSSTNFNSTSSVTVGGGLKLRKYVGFTISQAFVPDGWESVSNQNLSASTVPDLLIITPASWESQAKRLASFRGENDGLDVLVVTTPQVYNEYASGKPDLTAIRDFAKQLFKKQPGKLKYLLLFGDATYDYKNNLENQTEAQREGWLPVYESRESLNPVYTYSSDDYYGFMEDGEGNWPESASGDHTMDIGVGRLPVKSVQEAKIVVDKLIRYGSSPKGLDSWRNTVSFVADDGDGNVHQRHADQLAQLINNDFLPTRIFLDAFPQTTTSGGQKVPAVNAAIKKSIKNGTLVLNYTGHGGTSGWAEEQVLTIGDMLSARGLDNLPLLLTATCDFGRYDDLGLVSGAELMVLSPKGGAIGAVSTTRPVYSSTNFTLNKAFYEALSQADVKTRLGDIFRETKNKGLVGALNRNFALLGDPSMRLAKPKKSVRFVQKPDTLRALQKVKLQFEVYDKENGSRDENFSGSARVSVFDKQSVFKTQGNEGDPESYSEFQSKLFDGNVTVRNGVASFEFIMPKDIDYRTGMGRISIYAVHSDSLTDAGGQLDILVGGSVALTEDKTSPKISTYLNHTDFKTGDVVTSSPILYVKLSDDSGINVSKTGIGHDIVMTLNDTLVIVLNDYYTADVDTYKSGSIRYPFEDLPAGNYTVRIKVWDTYTNFSESAFGFQVSLASGIKLTNFKVYPNPFDRELSFELNHDRVNEDVEVTFRLLLGNGQQLGAFNWQYYNSEAVISELVTSTRIGSLLLPAILYVYTIEIRSLKDNTVDKRSGKIIRSP</sequence>
<dbReference type="GO" id="GO:0006508">
    <property type="term" value="P:proteolysis"/>
    <property type="evidence" value="ECO:0007669"/>
    <property type="project" value="InterPro"/>
</dbReference>